<evidence type="ECO:0000313" key="2">
    <source>
        <dbReference type="EMBL" id="KAH0530205.1"/>
    </source>
</evidence>
<reference evidence="2 3" key="1">
    <citation type="submission" date="2021-08" db="EMBL/GenBank/DDBJ databases">
        <title>The highly contiguous genome resource for Trichoderma semiorbis FJ059, a fungal antagonistic to plant pathogens.</title>
        <authorList>
            <person name="Liu T."/>
        </authorList>
    </citation>
    <scope>NUCLEOTIDE SEQUENCE [LARGE SCALE GENOMIC DNA]</scope>
    <source>
        <strain evidence="2 3">FJ059</strain>
    </source>
</reference>
<evidence type="ECO:0000256" key="1">
    <source>
        <dbReference type="SAM" id="MobiDB-lite"/>
    </source>
</evidence>
<gene>
    <name evidence="2" type="ORF">TsFJ059_004858</name>
</gene>
<dbReference type="PANTHER" id="PTHR38887:SF1">
    <property type="entry name" value="RAS MODIFICATION PROTEIN ERF4"/>
    <property type="match status" value="1"/>
</dbReference>
<dbReference type="InterPro" id="IPR053221">
    <property type="entry name" value="Burnettramic_acid_biosynth"/>
</dbReference>
<feature type="region of interest" description="Disordered" evidence="1">
    <location>
        <begin position="93"/>
        <end position="174"/>
    </location>
</feature>
<feature type="region of interest" description="Disordered" evidence="1">
    <location>
        <begin position="495"/>
        <end position="518"/>
    </location>
</feature>
<evidence type="ECO:0008006" key="4">
    <source>
        <dbReference type="Google" id="ProtNLM"/>
    </source>
</evidence>
<feature type="compositionally biased region" description="Basic and acidic residues" evidence="1">
    <location>
        <begin position="121"/>
        <end position="147"/>
    </location>
</feature>
<organism evidence="2 3">
    <name type="scientific">Trichoderma semiorbis</name>
    <dbReference type="NCBI Taxonomy" id="1491008"/>
    <lineage>
        <taxon>Eukaryota</taxon>
        <taxon>Fungi</taxon>
        <taxon>Dikarya</taxon>
        <taxon>Ascomycota</taxon>
        <taxon>Pezizomycotina</taxon>
        <taxon>Sordariomycetes</taxon>
        <taxon>Hypocreomycetidae</taxon>
        <taxon>Hypocreales</taxon>
        <taxon>Hypocreaceae</taxon>
        <taxon>Trichoderma</taxon>
    </lineage>
</organism>
<name>A0A9P8HUJ4_9HYPO</name>
<accession>A0A9P8HUJ4</accession>
<feature type="compositionally biased region" description="Low complexity" evidence="1">
    <location>
        <begin position="53"/>
        <end position="68"/>
    </location>
</feature>
<protein>
    <recommendedName>
        <fullName evidence="4">FAD binding domain protein</fullName>
    </recommendedName>
</protein>
<dbReference type="Proteomes" id="UP000826573">
    <property type="component" value="Unassembled WGS sequence"/>
</dbReference>
<comment type="caution">
    <text evidence="2">The sequence shown here is derived from an EMBL/GenBank/DDBJ whole genome shotgun (WGS) entry which is preliminary data.</text>
</comment>
<sequence length="567" mass="61919">MSGQYSHNGYECHFSTGSKTCDHEMSSHIFIRYLQPSNGAGGVYGQYDDTRRGSSSQLSSHSQSSTGGRQRKGLVSGLVRGVAAGIGLASESYHNHQEKKKAKASAAAATGESSTAGESSRAIHNEAHPEDSSRGFPYEKRHSSHEHDDDDSSDSEENSGPIQVDQKTSRDLEEAQWELDAAQQQLEPSPDYATITEQDLDVQAMADGFVRSHALPSNQQVQQHGLPMPVILPQRRPGERARGFIHAYAPLLQNVGIDQATFIDFIKQLNMATAPSPWIYAINVAAIAVQGVPEPITIAVSIAAQVTTQVSLQAHSRSKTNTFLNKMNTEFFRPLGLIALVMTWKPSRVGEVVTQMTFDAALEQATQNASGPRPGMGGGISNKMQASHGTTHFEWPQSAPLVFPTLDKLSDSAEGRHAVEEAGKKEPNGMKRSMIFVMEYMDKRSQAQWANMHPESRLAQLNVKPEFHSRYADPNHPASSGSLLALLTGGAVGGRVSDRKAARRDRRSQRREERGPTILNTVGPGALIRGIRKIMHEDVLYFMIANLPSAEEMAAAQQFLRVHPVQG</sequence>
<dbReference type="AlphaFoldDB" id="A0A9P8HUJ4"/>
<keyword evidence="3" id="KW-1185">Reference proteome</keyword>
<feature type="region of interest" description="Disordered" evidence="1">
    <location>
        <begin position="42"/>
        <end position="74"/>
    </location>
</feature>
<feature type="compositionally biased region" description="Low complexity" evidence="1">
    <location>
        <begin position="104"/>
        <end position="120"/>
    </location>
</feature>
<proteinExistence type="predicted"/>
<feature type="compositionally biased region" description="Acidic residues" evidence="1">
    <location>
        <begin position="148"/>
        <end position="157"/>
    </location>
</feature>
<dbReference type="PANTHER" id="PTHR38887">
    <property type="entry name" value="CHROMOSOME 21, WHOLE GENOME SHOTGUN SEQUENCE"/>
    <property type="match status" value="1"/>
</dbReference>
<evidence type="ECO:0000313" key="3">
    <source>
        <dbReference type="Proteomes" id="UP000826573"/>
    </source>
</evidence>
<dbReference type="EMBL" id="JAIMJC010000002">
    <property type="protein sequence ID" value="KAH0530205.1"/>
    <property type="molecule type" value="Genomic_DNA"/>
</dbReference>